<proteinExistence type="predicted"/>
<feature type="compositionally biased region" description="Basic and acidic residues" evidence="1">
    <location>
        <begin position="961"/>
        <end position="977"/>
    </location>
</feature>
<dbReference type="Pfam" id="PF12705">
    <property type="entry name" value="PDDEXK_1"/>
    <property type="match status" value="1"/>
</dbReference>
<dbReference type="Proteomes" id="UP000287168">
    <property type="component" value="Unassembled WGS sequence"/>
</dbReference>
<dbReference type="RefSeq" id="WP_128486194.1">
    <property type="nucleotide sequence ID" value="NZ_JBHLXB010000011.1"/>
</dbReference>
<dbReference type="NCBIfam" id="TIGR02786">
    <property type="entry name" value="addB_alphas"/>
    <property type="match status" value="1"/>
</dbReference>
<evidence type="ECO:0000259" key="2">
    <source>
        <dbReference type="Pfam" id="PF12705"/>
    </source>
</evidence>
<evidence type="ECO:0000256" key="1">
    <source>
        <dbReference type="SAM" id="MobiDB-lite"/>
    </source>
</evidence>
<gene>
    <name evidence="3" type="primary">addB</name>
    <name evidence="3" type="ORF">EP867_00150</name>
</gene>
<accession>A0A3S3WWM5</accession>
<dbReference type="EMBL" id="SBLC01000001">
    <property type="protein sequence ID" value="RWY45475.1"/>
    <property type="molecule type" value="Genomic_DNA"/>
</dbReference>
<dbReference type="InterPro" id="IPR038726">
    <property type="entry name" value="PDDEXK_AddAB-type"/>
</dbReference>
<dbReference type="AlphaFoldDB" id="A0A3S3WWM5"/>
<keyword evidence="4" id="KW-1185">Reference proteome</keyword>
<dbReference type="InterPro" id="IPR027417">
    <property type="entry name" value="P-loop_NTPase"/>
</dbReference>
<evidence type="ECO:0000313" key="3">
    <source>
        <dbReference type="EMBL" id="RWY45475.1"/>
    </source>
</evidence>
<feature type="region of interest" description="Disordered" evidence="1">
    <location>
        <begin position="953"/>
        <end position="977"/>
    </location>
</feature>
<organism evidence="3 4">
    <name type="scientific">Falsigemmobacter intermedius</name>
    <dbReference type="NCBI Taxonomy" id="1553448"/>
    <lineage>
        <taxon>Bacteria</taxon>
        <taxon>Pseudomonadati</taxon>
        <taxon>Pseudomonadota</taxon>
        <taxon>Alphaproteobacteria</taxon>
        <taxon>Rhodobacterales</taxon>
        <taxon>Paracoccaceae</taxon>
        <taxon>Falsigemmobacter</taxon>
    </lineage>
</organism>
<dbReference type="Gene3D" id="3.90.320.10">
    <property type="match status" value="1"/>
</dbReference>
<comment type="caution">
    <text evidence="3">The sequence shown here is derived from an EMBL/GenBank/DDBJ whole genome shotgun (WGS) entry which is preliminary data.</text>
</comment>
<name>A0A3S3WWM5_9RHOB</name>
<dbReference type="SUPFAM" id="SSF52540">
    <property type="entry name" value="P-loop containing nucleoside triphosphate hydrolases"/>
    <property type="match status" value="1"/>
</dbReference>
<dbReference type="InterPro" id="IPR011604">
    <property type="entry name" value="PDDEXK-like_dom_sf"/>
</dbReference>
<sequence>MNPQSQICGVPPGLDFAEELVRGLRARMAGQPPEAMARVTLWVNSSGMRSRVRAQFTPPAILPKIRLVTDLAEAIPLPGLPPTEPPLRRRLQLTQLIAKLLDAEPDLAPRASLYALADSLAGLMDEMAGEGVSPEALAAIDVSDHSLHWARTQRFLSIIAPFFGPDASPQTETRRHMVAQQLAEFWAKNPPPGPQIIAGTTGSRGATALLIKAVLSFPGNILVMPGHDFDMPHALWDSLGDALTAEDHPQYRTRRLLDLLEATPDQIRPWTETLPPAPERNKLVSLALRPAPVTDQWLEEGRDLPDLRLAAEKLTLIEAPSPRAEALSVALILREAAETGRSATLVSQDRDLARQVSAVLDRWGIVPDDSSGRPLALSAPGRLLRMTAGLFGRQMTGDQLLGLLKHPLVASTEARGPHMMLTRTLELHLRRKGPAHPDAQFLRDWASAQNAPDWGMWLGAAFDGIEQAGETSLTEHLARHRRLTETLAGGHLAEGTGRLWEGAAGEGAEAALASLERESEHGGMLSPGDYTALFDGVIAAQQVRETILAHPLIRIKGSREARELPSDLLILGALNDGSWPRLPPPDPWLNRYMRVAAGLLLPERRIGLSAHDFQQAVAGAEVIITRATRGAEAETVPSRWLNRLVNLMQGLPDKHGPEALAGMRAKGRVWLEMARGLERPEAEVPRARRPAPVPPLAARPTTLPVTGIETLIRDPYAIYAREILRLRKLDPLRAEPDVRLRGTVLHRVMEVFAKRGGHKAETGGYANLMSAADEVLEAEVPWPAARALWRSRIARIADWFLAFEEAHAGEPVMLEKGGALLVPGTTFTLTARPDRIDRLDDGRVHIYDYKTGTPPSEKQQQYFNQQLLLQAMMAEDGGFPRLGPAQVAAATYVGLGSTPKASSVAVDSESLARAREGLKKLIESYSDPAQGYSARRAMQKQAFGSDYDQLSRFGEWDMTEEPERLPVDHLPRPEETP</sequence>
<dbReference type="OrthoDB" id="9780606at2"/>
<dbReference type="InterPro" id="IPR014153">
    <property type="entry name" value="Ds_break_AddB"/>
</dbReference>
<evidence type="ECO:0000313" key="4">
    <source>
        <dbReference type="Proteomes" id="UP000287168"/>
    </source>
</evidence>
<reference evidence="3 4" key="1">
    <citation type="journal article" date="2015" name="Int. J. Syst. Evol. Microbiol.">
        <title>Gemmobacter intermedius sp. nov., isolated from a white stork (Ciconia ciconia).</title>
        <authorList>
            <person name="Kampfer P."/>
            <person name="Jerzak L."/>
            <person name="Wilharm G."/>
            <person name="Golke J."/>
            <person name="Busse H.J."/>
            <person name="Glaeser S.P."/>
        </authorList>
    </citation>
    <scope>NUCLEOTIDE SEQUENCE [LARGE SCALE GENOMIC DNA]</scope>
    <source>
        <strain evidence="3 4">119/4</strain>
    </source>
</reference>
<protein>
    <submittedName>
        <fullName evidence="3">Double-strand break repair protein AddB</fullName>
    </submittedName>
</protein>
<feature type="domain" description="PD-(D/E)XK endonuclease-like" evidence="2">
    <location>
        <begin position="705"/>
        <end position="927"/>
    </location>
</feature>